<dbReference type="EMBL" id="CP061799">
    <property type="protein sequence ID" value="QTA78255.1"/>
    <property type="molecule type" value="Genomic_DNA"/>
</dbReference>
<dbReference type="Proteomes" id="UP000663720">
    <property type="component" value="Chromosome"/>
</dbReference>
<comment type="similarity">
    <text evidence="2">Belongs to the autoinducer-2 exporter (AI-2E) (TC 2.A.86) family.</text>
</comment>
<proteinExistence type="inferred from homology"/>
<dbReference type="PANTHER" id="PTHR21716:SF64">
    <property type="entry name" value="AI-2 TRANSPORT PROTEIN TQSA"/>
    <property type="match status" value="1"/>
</dbReference>
<dbReference type="Pfam" id="PF01594">
    <property type="entry name" value="AI-2E_transport"/>
    <property type="match status" value="1"/>
</dbReference>
<feature type="transmembrane region" description="Helical" evidence="6">
    <location>
        <begin position="20"/>
        <end position="42"/>
    </location>
</feature>
<feature type="transmembrane region" description="Helical" evidence="6">
    <location>
        <begin position="49"/>
        <end position="69"/>
    </location>
</feature>
<dbReference type="AlphaFoldDB" id="A0A975GEL4"/>
<evidence type="ECO:0000256" key="4">
    <source>
        <dbReference type="ARBA" id="ARBA00022989"/>
    </source>
</evidence>
<evidence type="ECO:0000313" key="8">
    <source>
        <dbReference type="Proteomes" id="UP000663720"/>
    </source>
</evidence>
<dbReference type="RefSeq" id="WP_207690140.1">
    <property type="nucleotide sequence ID" value="NZ_CP061799.1"/>
</dbReference>
<comment type="subcellular location">
    <subcellularLocation>
        <location evidence="1">Membrane</location>
        <topology evidence="1">Multi-pass membrane protein</topology>
    </subcellularLocation>
</comment>
<dbReference type="KEGG" id="dli:dnl_04750"/>
<gene>
    <name evidence="7" type="ORF">dnl_04750</name>
</gene>
<organism evidence="7 8">
    <name type="scientific">Desulfonema limicola</name>
    <dbReference type="NCBI Taxonomy" id="45656"/>
    <lineage>
        <taxon>Bacteria</taxon>
        <taxon>Pseudomonadati</taxon>
        <taxon>Thermodesulfobacteriota</taxon>
        <taxon>Desulfobacteria</taxon>
        <taxon>Desulfobacterales</taxon>
        <taxon>Desulfococcaceae</taxon>
        <taxon>Desulfonema</taxon>
    </lineage>
</organism>
<dbReference type="GO" id="GO:0016020">
    <property type="term" value="C:membrane"/>
    <property type="evidence" value="ECO:0007669"/>
    <property type="project" value="UniProtKB-SubCell"/>
</dbReference>
<evidence type="ECO:0000256" key="1">
    <source>
        <dbReference type="ARBA" id="ARBA00004141"/>
    </source>
</evidence>
<evidence type="ECO:0000256" key="3">
    <source>
        <dbReference type="ARBA" id="ARBA00022692"/>
    </source>
</evidence>
<feature type="transmembrane region" description="Helical" evidence="6">
    <location>
        <begin position="240"/>
        <end position="259"/>
    </location>
</feature>
<name>A0A975GEL4_9BACT</name>
<feature type="transmembrane region" description="Helical" evidence="6">
    <location>
        <begin position="75"/>
        <end position="99"/>
    </location>
</feature>
<sequence length="370" mass="39826">MNTPLDKVLLKQKEPFFNNSSNISIALKSLIILACIVIIVAGMRAADSLLVPFLLAVFIGIICSPPLFWLKSKGISSAIALIIVIAGIVGVTLAASLVIGGSLKDFLQNLPVYQNILQQKLAAMTIWLNSMGISTTEFQSSELFDSKSVMNIIGKMLGGLSKIFTNTFVILLTVIFILLEASGFPLKLRAALSSPDESLSRLSQVTDSVRQYLAIKTMCSLLTGVLIALLLYIIGIKQSVLWGFIAFLFNFIPNIGSIIAAVPAIIMALIQFDTAAAVYTLAGYIFINLSISNIIEPKFMGRGLGLSTLVVFISLVFWGWVLGPVGMLLSVLLTTILKIALESSEETMWLAILLGPARAVKPDIQSAVKG</sequence>
<reference evidence="7" key="1">
    <citation type="journal article" date="2021" name="Microb. Physiol.">
        <title>Proteogenomic Insights into the Physiology of Marine, Sulfate-Reducing, Filamentous Desulfonema limicola and Desulfonema magnum.</title>
        <authorList>
            <person name="Schnaars V."/>
            <person name="Wohlbrand L."/>
            <person name="Scheve S."/>
            <person name="Hinrichs C."/>
            <person name="Reinhardt R."/>
            <person name="Rabus R."/>
        </authorList>
    </citation>
    <scope>NUCLEOTIDE SEQUENCE</scope>
    <source>
        <strain evidence="7">5ac10</strain>
    </source>
</reference>
<evidence type="ECO:0000256" key="6">
    <source>
        <dbReference type="SAM" id="Phobius"/>
    </source>
</evidence>
<accession>A0A975GEL4</accession>
<keyword evidence="5 6" id="KW-0472">Membrane</keyword>
<evidence type="ECO:0000313" key="7">
    <source>
        <dbReference type="EMBL" id="QTA78255.1"/>
    </source>
</evidence>
<feature type="transmembrane region" description="Helical" evidence="6">
    <location>
        <begin position="163"/>
        <end position="184"/>
    </location>
</feature>
<feature type="transmembrane region" description="Helical" evidence="6">
    <location>
        <begin position="212"/>
        <end position="233"/>
    </location>
</feature>
<evidence type="ECO:0000256" key="5">
    <source>
        <dbReference type="ARBA" id="ARBA00023136"/>
    </source>
</evidence>
<keyword evidence="3 6" id="KW-0812">Transmembrane</keyword>
<dbReference type="PANTHER" id="PTHR21716">
    <property type="entry name" value="TRANSMEMBRANE PROTEIN"/>
    <property type="match status" value="1"/>
</dbReference>
<evidence type="ECO:0000256" key="2">
    <source>
        <dbReference type="ARBA" id="ARBA00009773"/>
    </source>
</evidence>
<dbReference type="InterPro" id="IPR002549">
    <property type="entry name" value="AI-2E-like"/>
</dbReference>
<keyword evidence="8" id="KW-1185">Reference proteome</keyword>
<keyword evidence="4 6" id="KW-1133">Transmembrane helix</keyword>
<dbReference type="GO" id="GO:0055085">
    <property type="term" value="P:transmembrane transport"/>
    <property type="evidence" value="ECO:0007669"/>
    <property type="project" value="TreeGrafter"/>
</dbReference>
<protein>
    <submittedName>
        <fullName evidence="7">Transmembrane protein, TqsA-like</fullName>
    </submittedName>
</protein>